<feature type="region of interest" description="Disordered" evidence="1">
    <location>
        <begin position="16"/>
        <end position="58"/>
    </location>
</feature>
<gene>
    <name evidence="2" type="ORF">RFULGI_LOCUS8310</name>
</gene>
<proteinExistence type="predicted"/>
<organism evidence="2 3">
    <name type="scientific">Racocetra fulgida</name>
    <dbReference type="NCBI Taxonomy" id="60492"/>
    <lineage>
        <taxon>Eukaryota</taxon>
        <taxon>Fungi</taxon>
        <taxon>Fungi incertae sedis</taxon>
        <taxon>Mucoromycota</taxon>
        <taxon>Glomeromycotina</taxon>
        <taxon>Glomeromycetes</taxon>
        <taxon>Diversisporales</taxon>
        <taxon>Gigasporaceae</taxon>
        <taxon>Racocetra</taxon>
    </lineage>
</organism>
<sequence>MSPEWTTGKICLLCGQPENMSPDGQPENMSPEWTTGKCLPSGQPENMSPEWTTGKCLP</sequence>
<dbReference type="Proteomes" id="UP000789396">
    <property type="component" value="Unassembled WGS sequence"/>
</dbReference>
<evidence type="ECO:0000256" key="1">
    <source>
        <dbReference type="SAM" id="MobiDB-lite"/>
    </source>
</evidence>
<reference evidence="2" key="1">
    <citation type="submission" date="2021-06" db="EMBL/GenBank/DDBJ databases">
        <authorList>
            <person name="Kallberg Y."/>
            <person name="Tangrot J."/>
            <person name="Rosling A."/>
        </authorList>
    </citation>
    <scope>NUCLEOTIDE SEQUENCE</scope>
    <source>
        <strain evidence="2">IN212</strain>
    </source>
</reference>
<keyword evidence="3" id="KW-1185">Reference proteome</keyword>
<comment type="caution">
    <text evidence="2">The sequence shown here is derived from an EMBL/GenBank/DDBJ whole genome shotgun (WGS) entry which is preliminary data.</text>
</comment>
<dbReference type="EMBL" id="CAJVPZ010013266">
    <property type="protein sequence ID" value="CAG8647439.1"/>
    <property type="molecule type" value="Genomic_DNA"/>
</dbReference>
<accession>A0A9N9H0D7</accession>
<evidence type="ECO:0000313" key="2">
    <source>
        <dbReference type="EMBL" id="CAG8647439.1"/>
    </source>
</evidence>
<feature type="non-terminal residue" evidence="2">
    <location>
        <position position="1"/>
    </location>
</feature>
<name>A0A9N9H0D7_9GLOM</name>
<dbReference type="AlphaFoldDB" id="A0A9N9H0D7"/>
<evidence type="ECO:0000313" key="3">
    <source>
        <dbReference type="Proteomes" id="UP000789396"/>
    </source>
</evidence>
<protein>
    <submittedName>
        <fullName evidence="2">9113_t:CDS:1</fullName>
    </submittedName>
</protein>